<dbReference type="Proteomes" id="UP000000448">
    <property type="component" value="Chromosome"/>
</dbReference>
<dbReference type="PROSITE" id="PS00092">
    <property type="entry name" value="N6_MTASE"/>
    <property type="match status" value="1"/>
</dbReference>
<dbReference type="InterPro" id="IPR050320">
    <property type="entry name" value="N5-glutamine_MTase"/>
</dbReference>
<dbReference type="Pfam" id="PF17827">
    <property type="entry name" value="PrmC_N"/>
    <property type="match status" value="1"/>
</dbReference>
<gene>
    <name evidence="8" type="ordered locus">NAMH_0726</name>
</gene>
<dbReference type="NCBIfam" id="TIGR00536">
    <property type="entry name" value="hemK_fam"/>
    <property type="match status" value="1"/>
</dbReference>
<dbReference type="CDD" id="cd02440">
    <property type="entry name" value="AdoMet_MTases"/>
    <property type="match status" value="1"/>
</dbReference>
<keyword evidence="4" id="KW-0949">S-adenosyl-L-methionine</keyword>
<dbReference type="InterPro" id="IPR004556">
    <property type="entry name" value="HemK-like"/>
</dbReference>
<dbReference type="PANTHER" id="PTHR18895">
    <property type="entry name" value="HEMK METHYLTRANSFERASE"/>
    <property type="match status" value="1"/>
</dbReference>
<dbReference type="Pfam" id="PF05175">
    <property type="entry name" value="MTS"/>
    <property type="match status" value="1"/>
</dbReference>
<dbReference type="GO" id="GO:0032259">
    <property type="term" value="P:methylation"/>
    <property type="evidence" value="ECO:0007669"/>
    <property type="project" value="UniProtKB-KW"/>
</dbReference>
<keyword evidence="3" id="KW-0808">Transferase</keyword>
<evidence type="ECO:0000256" key="2">
    <source>
        <dbReference type="ARBA" id="ARBA00022603"/>
    </source>
</evidence>
<reference evidence="8 9" key="1">
    <citation type="journal article" date="2009" name="PLoS Genet.">
        <title>Adaptations to submarine hydrothermal environments exemplified by the genome of Nautilia profundicola.</title>
        <authorList>
            <person name="Campbell B.J."/>
            <person name="Smith J.L."/>
            <person name="Hanson T.E."/>
            <person name="Klotz M.G."/>
            <person name="Stein L.Y."/>
            <person name="Lee C.K."/>
            <person name="Wu D."/>
            <person name="Robinson J.M."/>
            <person name="Khouri H.M."/>
            <person name="Eisen J.A."/>
            <person name="Cary S.C."/>
        </authorList>
    </citation>
    <scope>NUCLEOTIDE SEQUENCE [LARGE SCALE GENOMIC DNA]</scope>
    <source>
        <strain evidence="9">ATCC BAA-1463 / DSM 18972 / AmH</strain>
    </source>
</reference>
<comment type="catalytic activity">
    <reaction evidence="5">
        <text>L-glutaminyl-[peptide chain release factor] + S-adenosyl-L-methionine = N(5)-methyl-L-glutaminyl-[peptide chain release factor] + S-adenosyl-L-homocysteine + H(+)</text>
        <dbReference type="Rhea" id="RHEA:42896"/>
        <dbReference type="Rhea" id="RHEA-COMP:10271"/>
        <dbReference type="Rhea" id="RHEA-COMP:10272"/>
        <dbReference type="ChEBI" id="CHEBI:15378"/>
        <dbReference type="ChEBI" id="CHEBI:30011"/>
        <dbReference type="ChEBI" id="CHEBI:57856"/>
        <dbReference type="ChEBI" id="CHEBI:59789"/>
        <dbReference type="ChEBI" id="CHEBI:61891"/>
        <dbReference type="EC" id="2.1.1.297"/>
    </reaction>
</comment>
<dbReference type="SUPFAM" id="SSF53335">
    <property type="entry name" value="S-adenosyl-L-methionine-dependent methyltransferases"/>
    <property type="match status" value="1"/>
</dbReference>
<organism evidence="8 9">
    <name type="scientific">Nautilia profundicola (strain ATCC BAA-1463 / DSM 18972 / AmH)</name>
    <dbReference type="NCBI Taxonomy" id="598659"/>
    <lineage>
        <taxon>Bacteria</taxon>
        <taxon>Pseudomonadati</taxon>
        <taxon>Campylobacterota</taxon>
        <taxon>Epsilonproteobacteria</taxon>
        <taxon>Nautiliales</taxon>
        <taxon>Nautiliaceae</taxon>
        <taxon>Nautilia</taxon>
    </lineage>
</organism>
<dbReference type="Gene3D" id="3.40.50.150">
    <property type="entry name" value="Vaccinia Virus protein VP39"/>
    <property type="match status" value="1"/>
</dbReference>
<dbReference type="OrthoDB" id="9800643at2"/>
<dbReference type="eggNOG" id="COG2890">
    <property type="taxonomic scope" value="Bacteria"/>
</dbReference>
<evidence type="ECO:0000313" key="9">
    <source>
        <dbReference type="Proteomes" id="UP000000448"/>
    </source>
</evidence>
<dbReference type="Gene3D" id="1.10.8.10">
    <property type="entry name" value="DNA helicase RuvA subunit, C-terminal domain"/>
    <property type="match status" value="1"/>
</dbReference>
<dbReference type="InterPro" id="IPR040758">
    <property type="entry name" value="PrmC_N"/>
</dbReference>
<feature type="domain" description="Release factor glutamine methyltransferase N-terminal" evidence="7">
    <location>
        <begin position="13"/>
        <end position="55"/>
    </location>
</feature>
<keyword evidence="9" id="KW-1185">Reference proteome</keyword>
<dbReference type="STRING" id="598659.NAMH_0726"/>
<evidence type="ECO:0000259" key="6">
    <source>
        <dbReference type="Pfam" id="PF05175"/>
    </source>
</evidence>
<dbReference type="InterPro" id="IPR019874">
    <property type="entry name" value="RF_methyltr_PrmC"/>
</dbReference>
<dbReference type="GO" id="GO:0003676">
    <property type="term" value="F:nucleic acid binding"/>
    <property type="evidence" value="ECO:0007669"/>
    <property type="project" value="InterPro"/>
</dbReference>
<dbReference type="RefSeq" id="WP_012663698.1">
    <property type="nucleotide sequence ID" value="NC_012115.1"/>
</dbReference>
<dbReference type="InterPro" id="IPR029063">
    <property type="entry name" value="SAM-dependent_MTases_sf"/>
</dbReference>
<dbReference type="AlphaFoldDB" id="B9L921"/>
<dbReference type="HOGENOM" id="CLU_018398_3_2_7"/>
<evidence type="ECO:0000256" key="3">
    <source>
        <dbReference type="ARBA" id="ARBA00022679"/>
    </source>
</evidence>
<keyword evidence="2 8" id="KW-0489">Methyltransferase</keyword>
<dbReference type="GO" id="GO:0102559">
    <property type="term" value="F:peptide chain release factor N(5)-glutamine methyltransferase activity"/>
    <property type="evidence" value="ECO:0007669"/>
    <property type="project" value="UniProtKB-EC"/>
</dbReference>
<dbReference type="InterPro" id="IPR007848">
    <property type="entry name" value="Small_mtfrase_dom"/>
</dbReference>
<evidence type="ECO:0000313" key="8">
    <source>
        <dbReference type="EMBL" id="ACM92326.1"/>
    </source>
</evidence>
<proteinExistence type="predicted"/>
<dbReference type="EC" id="2.1.1.297" evidence="1"/>
<evidence type="ECO:0000259" key="7">
    <source>
        <dbReference type="Pfam" id="PF17827"/>
    </source>
</evidence>
<dbReference type="EMBL" id="CP001279">
    <property type="protein sequence ID" value="ACM92326.1"/>
    <property type="molecule type" value="Genomic_DNA"/>
</dbReference>
<feature type="domain" description="Methyltransferase small" evidence="6">
    <location>
        <begin position="92"/>
        <end position="185"/>
    </location>
</feature>
<dbReference type="NCBIfam" id="TIGR03534">
    <property type="entry name" value="RF_mod_PrmC"/>
    <property type="match status" value="1"/>
</dbReference>
<evidence type="ECO:0000256" key="1">
    <source>
        <dbReference type="ARBA" id="ARBA00012771"/>
    </source>
</evidence>
<dbReference type="KEGG" id="nam:NAMH_0726"/>
<dbReference type="PANTHER" id="PTHR18895:SF74">
    <property type="entry name" value="MTRF1L RELEASE FACTOR GLUTAMINE METHYLTRANSFERASE"/>
    <property type="match status" value="1"/>
</dbReference>
<protein>
    <recommendedName>
        <fullName evidence="1">peptide chain release factor N(5)-glutamine methyltransferase</fullName>
        <ecNumber evidence="1">2.1.1.297</ecNumber>
    </recommendedName>
</protein>
<sequence length="257" mass="29292">MKIKDFLKETNGSYILEKVLNKDKTWLFLHDDLEVPKEAVEILRKVKSGYPVEYIFEEVWFYGDRFYIKEGVLIPRDDTEVVLERAIKLINEKCKTKSEKCKIVDCCTGSGVIAIEIAKHTNAKVIATDISDTAIEVAEKNIALHNVDVEVKKCDLLKCEGEEIKADILVSNPPYVENSWQKPNVYEPDLAFYGGDDGLDIVKELILKAKDLKYKAAVIEIGYNQKNLLSEFLKDKAESFEFFNDLAGNVRGIEIIF</sequence>
<evidence type="ECO:0000256" key="4">
    <source>
        <dbReference type="ARBA" id="ARBA00022691"/>
    </source>
</evidence>
<dbReference type="InterPro" id="IPR002052">
    <property type="entry name" value="DNA_methylase_N6_adenine_CS"/>
</dbReference>
<name>B9L921_NAUPA</name>
<accession>B9L921</accession>
<evidence type="ECO:0000256" key="5">
    <source>
        <dbReference type="ARBA" id="ARBA00048391"/>
    </source>
</evidence>